<gene>
    <name evidence="7" type="ORF">MHBO_003645</name>
</gene>
<evidence type="ECO:0000313" key="8">
    <source>
        <dbReference type="Proteomes" id="UP001439008"/>
    </source>
</evidence>
<feature type="domain" description="Prokaryotic-type class I peptide chain release factors" evidence="6">
    <location>
        <begin position="24"/>
        <end position="123"/>
    </location>
</feature>
<comment type="subcellular location">
    <subcellularLocation>
        <location evidence="1">Mitochondrion</location>
    </subcellularLocation>
</comment>
<reference evidence="7 8" key="1">
    <citation type="journal article" date="2024" name="BMC Biol.">
        <title>Comparative genomics of Ascetosporea gives new insight into the evolutionary basis for animal parasitism in Rhizaria.</title>
        <authorList>
            <person name="Hiltunen Thoren M."/>
            <person name="Onut-Brannstrom I."/>
            <person name="Alfjorden A."/>
            <person name="Peckova H."/>
            <person name="Swords F."/>
            <person name="Hooper C."/>
            <person name="Holzer A.S."/>
            <person name="Bass D."/>
            <person name="Burki F."/>
        </authorList>
    </citation>
    <scope>NUCLEOTIDE SEQUENCE [LARGE SCALE GENOMIC DNA]</scope>
    <source>
        <strain evidence="7">20-A016</strain>
    </source>
</reference>
<keyword evidence="8" id="KW-1185">Reference proteome</keyword>
<dbReference type="SUPFAM" id="SSF75620">
    <property type="entry name" value="Release factor"/>
    <property type="match status" value="1"/>
</dbReference>
<dbReference type="Pfam" id="PF00472">
    <property type="entry name" value="RF-1"/>
    <property type="match status" value="1"/>
</dbReference>
<evidence type="ECO:0000256" key="2">
    <source>
        <dbReference type="ARBA" id="ARBA00010835"/>
    </source>
</evidence>
<keyword evidence="4" id="KW-0496">Mitochondrion</keyword>
<evidence type="ECO:0000256" key="4">
    <source>
        <dbReference type="ARBA" id="ARBA00023128"/>
    </source>
</evidence>
<proteinExistence type="inferred from homology"/>
<sequence>MISIRMIKNKTIHLNLKRSFGQSFKIYEEEVSEIFQRGSGNGGRKVDSQSNCVILKHNPTGITVRCQKTRLLQKNREIARNKLADLVDFFVNKEKSKIAIAKKRRALKKAAKRRKQIRSGKYPNMTKSN</sequence>
<dbReference type="PANTHER" id="PTHR46203">
    <property type="entry name" value="PROBABLE PEPTIDE CHAIN RELEASE FACTOR C12ORF65"/>
    <property type="match status" value="1"/>
</dbReference>
<protein>
    <recommendedName>
        <fullName evidence="6">Prokaryotic-type class I peptide chain release factors domain-containing protein</fullName>
    </recommendedName>
</protein>
<feature type="region of interest" description="Disordered" evidence="5">
    <location>
        <begin position="109"/>
        <end position="129"/>
    </location>
</feature>
<dbReference type="PANTHER" id="PTHR46203:SF1">
    <property type="entry name" value="MITOCHONDRIAL TRANSLATION RELEASE FACTOR IN RESCUE"/>
    <property type="match status" value="1"/>
</dbReference>
<dbReference type="Proteomes" id="UP001439008">
    <property type="component" value="Unassembled WGS sequence"/>
</dbReference>
<dbReference type="InterPro" id="IPR045853">
    <property type="entry name" value="Pep_chain_release_fac_I_sf"/>
</dbReference>
<name>A0ABV2AR35_9EUKA</name>
<evidence type="ECO:0000256" key="3">
    <source>
        <dbReference type="ARBA" id="ARBA00022946"/>
    </source>
</evidence>
<evidence type="ECO:0000256" key="5">
    <source>
        <dbReference type="SAM" id="MobiDB-lite"/>
    </source>
</evidence>
<dbReference type="Gene3D" id="3.30.160.20">
    <property type="match status" value="1"/>
</dbReference>
<evidence type="ECO:0000313" key="7">
    <source>
        <dbReference type="EMBL" id="MES1922130.1"/>
    </source>
</evidence>
<organism evidence="7 8">
    <name type="scientific">Bonamia ostreae</name>
    <dbReference type="NCBI Taxonomy" id="126728"/>
    <lineage>
        <taxon>Eukaryota</taxon>
        <taxon>Sar</taxon>
        <taxon>Rhizaria</taxon>
        <taxon>Endomyxa</taxon>
        <taxon>Ascetosporea</taxon>
        <taxon>Haplosporida</taxon>
        <taxon>Bonamia</taxon>
    </lineage>
</organism>
<comment type="caution">
    <text evidence="7">The sequence shown here is derived from an EMBL/GenBank/DDBJ whole genome shotgun (WGS) entry which is preliminary data.</text>
</comment>
<feature type="compositionally biased region" description="Basic residues" evidence="5">
    <location>
        <begin position="109"/>
        <end position="118"/>
    </location>
</feature>
<accession>A0ABV2AR35</accession>
<keyword evidence="3" id="KW-0809">Transit peptide</keyword>
<dbReference type="InterPro" id="IPR052405">
    <property type="entry name" value="Mito_Transl_Release_Factor"/>
</dbReference>
<dbReference type="InterPro" id="IPR000352">
    <property type="entry name" value="Pep_chain_release_fac_I"/>
</dbReference>
<dbReference type="EMBL" id="JBDODL010002259">
    <property type="protein sequence ID" value="MES1922130.1"/>
    <property type="molecule type" value="Genomic_DNA"/>
</dbReference>
<comment type="similarity">
    <text evidence="2">Belongs to the prokaryotic/mitochondrial release factor family.</text>
</comment>
<evidence type="ECO:0000259" key="6">
    <source>
        <dbReference type="Pfam" id="PF00472"/>
    </source>
</evidence>
<evidence type="ECO:0000256" key="1">
    <source>
        <dbReference type="ARBA" id="ARBA00004173"/>
    </source>
</evidence>